<dbReference type="Proteomes" id="UP000236630">
    <property type="component" value="Unassembled WGS sequence"/>
</dbReference>
<dbReference type="AlphaFoldDB" id="A0A2H5QT71"/>
<reference evidence="1 2" key="1">
    <citation type="journal article" date="2017" name="Front. Genet.">
        <title>Draft sequencing of the heterozygous diploid genome of Satsuma (Citrus unshiu Marc.) using a hybrid assembly approach.</title>
        <authorList>
            <person name="Shimizu T."/>
            <person name="Tanizawa Y."/>
            <person name="Mochizuki T."/>
            <person name="Nagasaki H."/>
            <person name="Yoshioka T."/>
            <person name="Toyoda A."/>
            <person name="Fujiyama A."/>
            <person name="Kaminuma E."/>
            <person name="Nakamura Y."/>
        </authorList>
    </citation>
    <scope>NUCLEOTIDE SEQUENCE [LARGE SCALE GENOMIC DNA]</scope>
    <source>
        <strain evidence="2">cv. Miyagawa wase</strain>
    </source>
</reference>
<evidence type="ECO:0000313" key="1">
    <source>
        <dbReference type="EMBL" id="GAY67799.1"/>
    </source>
</evidence>
<proteinExistence type="predicted"/>
<name>A0A2H5QT71_CITUN</name>
<sequence length="92" mass="10427">MDRVQGWLSRVKAVENKADDLMRHSSQEIENHSRGIEAATMLRVVETLMGEGSFELVAERVPEDAAEEINCESTIIGMVSTFEKAWRCLEEE</sequence>
<gene>
    <name evidence="1" type="ORF">CUMW_259380</name>
</gene>
<dbReference type="EMBL" id="BDQV01000761">
    <property type="protein sequence ID" value="GAY67799.1"/>
    <property type="molecule type" value="Genomic_DNA"/>
</dbReference>
<comment type="caution">
    <text evidence="1">The sequence shown here is derived from an EMBL/GenBank/DDBJ whole genome shotgun (WGS) entry which is preliminary data.</text>
</comment>
<evidence type="ECO:0000313" key="2">
    <source>
        <dbReference type="Proteomes" id="UP000236630"/>
    </source>
</evidence>
<organism evidence="1 2">
    <name type="scientific">Citrus unshiu</name>
    <name type="common">Satsuma mandarin</name>
    <name type="synonym">Citrus nobilis var. unshiu</name>
    <dbReference type="NCBI Taxonomy" id="55188"/>
    <lineage>
        <taxon>Eukaryota</taxon>
        <taxon>Viridiplantae</taxon>
        <taxon>Streptophyta</taxon>
        <taxon>Embryophyta</taxon>
        <taxon>Tracheophyta</taxon>
        <taxon>Spermatophyta</taxon>
        <taxon>Magnoliopsida</taxon>
        <taxon>eudicotyledons</taxon>
        <taxon>Gunneridae</taxon>
        <taxon>Pentapetalae</taxon>
        <taxon>rosids</taxon>
        <taxon>malvids</taxon>
        <taxon>Sapindales</taxon>
        <taxon>Rutaceae</taxon>
        <taxon>Aurantioideae</taxon>
        <taxon>Citrus</taxon>
    </lineage>
</organism>
<protein>
    <submittedName>
        <fullName evidence="1">Uncharacterized protein</fullName>
    </submittedName>
</protein>
<accession>A0A2H5QT71</accession>
<keyword evidence="2" id="KW-1185">Reference proteome</keyword>